<protein>
    <submittedName>
        <fullName evidence="1">Uncharacterized protein</fullName>
    </submittedName>
</protein>
<accession>A9NUZ7</accession>
<name>A9NUZ7_PICSI</name>
<dbReference type="AlphaFoldDB" id="A9NUZ7"/>
<evidence type="ECO:0000313" key="1">
    <source>
        <dbReference type="EMBL" id="ABK24458.1"/>
    </source>
</evidence>
<reference evidence="1" key="1">
    <citation type="journal article" date="2008" name="BMC Genomics">
        <title>A conifer genomics resource of 200,000 spruce (Picea spp.) ESTs and 6,464 high-quality, sequence-finished full-length cDNAs for Sitka spruce (Picea sitchensis).</title>
        <authorList>
            <person name="Ralph S.G."/>
            <person name="Chun H.J."/>
            <person name="Kolosova N."/>
            <person name="Cooper D."/>
            <person name="Oddy C."/>
            <person name="Ritland C.E."/>
            <person name="Kirkpatrick R."/>
            <person name="Moore R."/>
            <person name="Barber S."/>
            <person name="Holt R.A."/>
            <person name="Jones S.J."/>
            <person name="Marra M.A."/>
            <person name="Douglas C.J."/>
            <person name="Ritland K."/>
            <person name="Bohlmann J."/>
        </authorList>
    </citation>
    <scope>NUCLEOTIDE SEQUENCE</scope>
    <source>
        <tissue evidence="1">Bark</tissue>
    </source>
</reference>
<sequence>MLPSDDRDLNVWPAQPTDFRCSSNIFCTLRKFLLNLIQYIVKFYQQNSSKTEMAPYIEIDVFRSLRVVHGICPKPNVIC</sequence>
<proteinExistence type="evidence at transcript level"/>
<organism evidence="1">
    <name type="scientific">Picea sitchensis</name>
    <name type="common">Sitka spruce</name>
    <name type="synonym">Pinus sitchensis</name>
    <dbReference type="NCBI Taxonomy" id="3332"/>
    <lineage>
        <taxon>Eukaryota</taxon>
        <taxon>Viridiplantae</taxon>
        <taxon>Streptophyta</taxon>
        <taxon>Embryophyta</taxon>
        <taxon>Tracheophyta</taxon>
        <taxon>Spermatophyta</taxon>
        <taxon>Pinopsida</taxon>
        <taxon>Pinidae</taxon>
        <taxon>Conifers I</taxon>
        <taxon>Pinales</taxon>
        <taxon>Pinaceae</taxon>
        <taxon>Picea</taxon>
    </lineage>
</organism>
<dbReference type="EMBL" id="EF085151">
    <property type="protein sequence ID" value="ABK24458.1"/>
    <property type="molecule type" value="mRNA"/>
</dbReference>